<keyword evidence="3" id="KW-1185">Reference proteome</keyword>
<dbReference type="AlphaFoldDB" id="A0A2H3DV58"/>
<name>A0A2H3DV58_ARMGA</name>
<dbReference type="Proteomes" id="UP000217790">
    <property type="component" value="Unassembled WGS sequence"/>
</dbReference>
<dbReference type="STRING" id="47427.A0A2H3DV58"/>
<sequence>MKDGVSSETEKIAEKAPGDKDEGEKNKTGEDPVIEDILTDNDKKDDVDKTDTVSQHSDDSDSDDDKAKIARDIKQTSDDDSIFLGLRVYTSKDAPAEICGQLRHEMELSATLAL</sequence>
<reference evidence="3" key="1">
    <citation type="journal article" date="2017" name="Nat. Ecol. Evol.">
        <title>Genome expansion and lineage-specific genetic innovations in the forest pathogenic fungi Armillaria.</title>
        <authorList>
            <person name="Sipos G."/>
            <person name="Prasanna A.N."/>
            <person name="Walter M.C."/>
            <person name="O'Connor E."/>
            <person name="Balint B."/>
            <person name="Krizsan K."/>
            <person name="Kiss B."/>
            <person name="Hess J."/>
            <person name="Varga T."/>
            <person name="Slot J."/>
            <person name="Riley R."/>
            <person name="Boka B."/>
            <person name="Rigling D."/>
            <person name="Barry K."/>
            <person name="Lee J."/>
            <person name="Mihaltcheva S."/>
            <person name="LaButti K."/>
            <person name="Lipzen A."/>
            <person name="Waldron R."/>
            <person name="Moloney N.M."/>
            <person name="Sperisen C."/>
            <person name="Kredics L."/>
            <person name="Vagvoelgyi C."/>
            <person name="Patrignani A."/>
            <person name="Fitzpatrick D."/>
            <person name="Nagy I."/>
            <person name="Doyle S."/>
            <person name="Anderson J.B."/>
            <person name="Grigoriev I.V."/>
            <person name="Gueldener U."/>
            <person name="Muensterkoetter M."/>
            <person name="Nagy L.G."/>
        </authorList>
    </citation>
    <scope>NUCLEOTIDE SEQUENCE [LARGE SCALE GENOMIC DNA]</scope>
    <source>
        <strain evidence="3">Ar21-2</strain>
    </source>
</reference>
<dbReference type="EMBL" id="KZ293647">
    <property type="protein sequence ID" value="PBK99095.1"/>
    <property type="molecule type" value="Genomic_DNA"/>
</dbReference>
<protein>
    <submittedName>
        <fullName evidence="2">Uncharacterized protein</fullName>
    </submittedName>
</protein>
<feature type="compositionally biased region" description="Basic and acidic residues" evidence="1">
    <location>
        <begin position="40"/>
        <end position="67"/>
    </location>
</feature>
<evidence type="ECO:0000256" key="1">
    <source>
        <dbReference type="SAM" id="MobiDB-lite"/>
    </source>
</evidence>
<evidence type="ECO:0000313" key="2">
    <source>
        <dbReference type="EMBL" id="PBK99095.1"/>
    </source>
</evidence>
<organism evidence="2 3">
    <name type="scientific">Armillaria gallica</name>
    <name type="common">Bulbous honey fungus</name>
    <name type="synonym">Armillaria bulbosa</name>
    <dbReference type="NCBI Taxonomy" id="47427"/>
    <lineage>
        <taxon>Eukaryota</taxon>
        <taxon>Fungi</taxon>
        <taxon>Dikarya</taxon>
        <taxon>Basidiomycota</taxon>
        <taxon>Agaricomycotina</taxon>
        <taxon>Agaricomycetes</taxon>
        <taxon>Agaricomycetidae</taxon>
        <taxon>Agaricales</taxon>
        <taxon>Marasmiineae</taxon>
        <taxon>Physalacriaceae</taxon>
        <taxon>Armillaria</taxon>
    </lineage>
</organism>
<accession>A0A2H3DV58</accession>
<dbReference type="OrthoDB" id="661148at2759"/>
<feature type="compositionally biased region" description="Basic and acidic residues" evidence="1">
    <location>
        <begin position="1"/>
        <end position="30"/>
    </location>
</feature>
<proteinExistence type="predicted"/>
<dbReference type="InParanoid" id="A0A2H3DV58"/>
<evidence type="ECO:0000313" key="3">
    <source>
        <dbReference type="Proteomes" id="UP000217790"/>
    </source>
</evidence>
<feature type="region of interest" description="Disordered" evidence="1">
    <location>
        <begin position="1"/>
        <end position="67"/>
    </location>
</feature>
<gene>
    <name evidence="2" type="ORF">ARMGADRAFT_984471</name>
</gene>